<gene>
    <name evidence="1" type="ORF">A7J57_08645</name>
</gene>
<dbReference type="EMBL" id="LXPS01000039">
    <property type="protein sequence ID" value="OAE37636.1"/>
    <property type="molecule type" value="Genomic_DNA"/>
</dbReference>
<organism evidence="1 2">
    <name type="scientific">Agrobacterium tumefaciens</name>
    <dbReference type="NCBI Taxonomy" id="358"/>
    <lineage>
        <taxon>Bacteria</taxon>
        <taxon>Pseudomonadati</taxon>
        <taxon>Pseudomonadota</taxon>
        <taxon>Alphaproteobacteria</taxon>
        <taxon>Hyphomicrobiales</taxon>
        <taxon>Rhizobiaceae</taxon>
        <taxon>Rhizobium/Agrobacterium group</taxon>
        <taxon>Agrobacterium</taxon>
        <taxon>Agrobacterium tumefaciens complex</taxon>
    </lineage>
</organism>
<evidence type="ECO:0000313" key="1">
    <source>
        <dbReference type="EMBL" id="OAE37636.1"/>
    </source>
</evidence>
<proteinExistence type="predicted"/>
<evidence type="ECO:0000313" key="2">
    <source>
        <dbReference type="Proteomes" id="UP000077098"/>
    </source>
</evidence>
<protein>
    <submittedName>
        <fullName evidence="1">Uncharacterized protein</fullName>
    </submittedName>
</protein>
<dbReference type="Proteomes" id="UP000077098">
    <property type="component" value="Unassembled WGS sequence"/>
</dbReference>
<name>A0A176WXR8_AGRTU</name>
<dbReference type="AlphaFoldDB" id="A0A176WXR8"/>
<accession>A0A176WXR8</accession>
<dbReference type="RefSeq" id="WP_063951317.1">
    <property type="nucleotide sequence ID" value="NZ_LXPS01000039.1"/>
</dbReference>
<reference evidence="1 2" key="1">
    <citation type="submission" date="2016-05" db="EMBL/GenBank/DDBJ databases">
        <authorList>
            <person name="Lavstsen T."/>
            <person name="Jespersen J.S."/>
        </authorList>
    </citation>
    <scope>NUCLEOTIDE SEQUENCE [LARGE SCALE GENOMIC DNA]</scope>
    <source>
        <strain evidence="1 2">KCJ1736</strain>
    </source>
</reference>
<comment type="caution">
    <text evidence="1">The sequence shown here is derived from an EMBL/GenBank/DDBJ whole genome shotgun (WGS) entry which is preliminary data.</text>
</comment>
<sequence length="390" mass="41013">MDLSKLSDADLKAAYEGNWQGVSDDGLRLLSGTPEQVGTGEDIARSAASGVARSIPKGIDFGGAVVAKGVDLATGGNTPFSTFMDASPLNKLTSKVLGEEYEPQTGAGSVAKFGGEVLGPWGALSAARGTAGFARGLAGKAPEYVKDPAVLLQRYKDGVEALSNIKFTPQQLRDGLKKPVNEAIAPDFFANKSPELANDLSNLDRLTKTGTDGRRLEGFRRSLSSTKDPLANRLREGVDDFLESSAVPTDFRDSYRLMSKVRNLDDAITKGGDNLPMARTALKNQLIGKNARGYTPAELATLRTASKAGPGETSLRLLSAATGLPSSIAAGVGGNPVAGGLLYSTSRGLKNLADKQGLKRIEEARNLILNGGEMPTIAERFGTFVRGKLK</sequence>